<feature type="compositionally biased region" description="Low complexity" evidence="2">
    <location>
        <begin position="124"/>
        <end position="135"/>
    </location>
</feature>
<comment type="caution">
    <text evidence="1">Lacks conserved residue(s) required for the propagation of feature annotation.</text>
</comment>
<evidence type="ECO:0000256" key="1">
    <source>
        <dbReference type="PROSITE-ProRule" id="PRU00050"/>
    </source>
</evidence>
<dbReference type="GO" id="GO:0000156">
    <property type="term" value="F:phosphorelay response regulator activity"/>
    <property type="evidence" value="ECO:0007669"/>
    <property type="project" value="InterPro"/>
</dbReference>
<dbReference type="SUPFAM" id="SSF52738">
    <property type="entry name" value="Methylesterase CheB, C-terminal domain"/>
    <property type="match status" value="1"/>
</dbReference>
<dbReference type="GO" id="GO:0008984">
    <property type="term" value="F:protein-glutamate methylesterase activity"/>
    <property type="evidence" value="ECO:0007669"/>
    <property type="project" value="InterPro"/>
</dbReference>
<dbReference type="InterPro" id="IPR000673">
    <property type="entry name" value="Sig_transdc_resp-reg_Me-estase"/>
</dbReference>
<dbReference type="GO" id="GO:0005737">
    <property type="term" value="C:cytoplasm"/>
    <property type="evidence" value="ECO:0007669"/>
    <property type="project" value="InterPro"/>
</dbReference>
<dbReference type="AlphaFoldDB" id="A0A974Y0V2"/>
<evidence type="ECO:0000256" key="2">
    <source>
        <dbReference type="SAM" id="MobiDB-lite"/>
    </source>
</evidence>
<feature type="region of interest" description="Disordered" evidence="2">
    <location>
        <begin position="113"/>
        <end position="149"/>
    </location>
</feature>
<sequence length="523" mass="54469">MSENDSARRVVLLARPGPARDRMREALAEAAADVVLEADPTATDPSEVMAARPDVALIVLDAATDEALDRFDALLSDASVEVLFEEAEMAVGRVGWDAARWVRHLAAKLHRSGDVLPPGHGGVAAPEHTQTAATPETPPTPSVSQEAEVAAEWSLSDLQLPEPSADASTAASAAPAPEADALSLGMLELESTAFDMPAHVSQLPGLEVPGSLEPPGQSASVAPVEGLHDDLPSLEAPEITFAPLQLDEEFLTTTSDAIEPIDLHANIESFASGLDDAAAGDAGEHRAGPVAPQAARLELELLDDTDAPIQVEGLEVQGDDTRESDRFQNDLADLHSRIASMELVVDRAPTQVRGAVLVMAGIGGPDAVRQLLGALPDTFPRAVLVQQRLDGGHYDKLVAQMQRATQLLVELAVPGRPVEASSVYILPPTVGVEEGARGMQFNEMPGDLLAALPAGDSAVLMLSGSDPGLVDAVMKLSAGGALVAAQALDGCYDVAAPAALASRGGAAAKPQDLARRLAERWNR</sequence>
<feature type="domain" description="CheB-type methylesterase" evidence="3">
    <location>
        <begin position="349"/>
        <end position="427"/>
    </location>
</feature>
<dbReference type="EMBL" id="CP071518">
    <property type="protein sequence ID" value="QSX78483.1"/>
    <property type="molecule type" value="Genomic_DNA"/>
</dbReference>
<protein>
    <recommendedName>
        <fullName evidence="3">CheB-type methylesterase domain-containing protein</fullName>
    </recommendedName>
</protein>
<evidence type="ECO:0000259" key="3">
    <source>
        <dbReference type="PROSITE" id="PS50122"/>
    </source>
</evidence>
<keyword evidence="5" id="KW-1185">Reference proteome</keyword>
<dbReference type="Pfam" id="PF01339">
    <property type="entry name" value="CheB_methylest"/>
    <property type="match status" value="1"/>
</dbReference>
<dbReference type="RefSeq" id="WP_200614115.1">
    <property type="nucleotide sequence ID" value="NZ_CP071518.1"/>
</dbReference>
<gene>
    <name evidence="4" type="ORF">I8J32_000515</name>
</gene>
<name>A0A974Y0V2_9GAMM</name>
<dbReference type="GO" id="GO:0006935">
    <property type="term" value="P:chemotaxis"/>
    <property type="evidence" value="ECO:0007669"/>
    <property type="project" value="InterPro"/>
</dbReference>
<proteinExistence type="predicted"/>
<dbReference type="KEGG" id="lsf:I8J32_000515"/>
<reference evidence="4 5" key="1">
    <citation type="submission" date="2021-03" db="EMBL/GenBank/DDBJ databases">
        <title>Lysobacter sp. nov. isolated from soil of gangwondo yeongwol, south Korea.</title>
        <authorList>
            <person name="Kim K.R."/>
            <person name="Kim K.H."/>
            <person name="Jeon C.O."/>
        </authorList>
    </citation>
    <scope>NUCLEOTIDE SEQUENCE [LARGE SCALE GENOMIC DNA]</scope>
    <source>
        <strain evidence="4 5">R19</strain>
    </source>
</reference>
<dbReference type="Proteomes" id="UP000639274">
    <property type="component" value="Chromosome"/>
</dbReference>
<evidence type="ECO:0000313" key="5">
    <source>
        <dbReference type="Proteomes" id="UP000639274"/>
    </source>
</evidence>
<organism evidence="4 5">
    <name type="scientific">Agrilutibacter solisilvae</name>
    <dbReference type="NCBI Taxonomy" id="2763317"/>
    <lineage>
        <taxon>Bacteria</taxon>
        <taxon>Pseudomonadati</taxon>
        <taxon>Pseudomonadota</taxon>
        <taxon>Gammaproteobacteria</taxon>
        <taxon>Lysobacterales</taxon>
        <taxon>Lysobacteraceae</taxon>
        <taxon>Agrilutibacter</taxon>
    </lineage>
</organism>
<evidence type="ECO:0000313" key="4">
    <source>
        <dbReference type="EMBL" id="QSX78483.1"/>
    </source>
</evidence>
<dbReference type="InterPro" id="IPR035909">
    <property type="entry name" value="CheB_C"/>
</dbReference>
<dbReference type="Gene3D" id="3.40.50.180">
    <property type="entry name" value="Methylesterase CheB, C-terminal domain"/>
    <property type="match status" value="1"/>
</dbReference>
<dbReference type="PROSITE" id="PS50122">
    <property type="entry name" value="CHEB"/>
    <property type="match status" value="1"/>
</dbReference>
<accession>A0A974Y0V2</accession>